<organism evidence="2 3">
    <name type="scientific">Astyanax mexicanus</name>
    <name type="common">Blind cave fish</name>
    <name type="synonym">Astyanax fasciatus mexicanus</name>
    <dbReference type="NCBI Taxonomy" id="7994"/>
    <lineage>
        <taxon>Eukaryota</taxon>
        <taxon>Metazoa</taxon>
        <taxon>Chordata</taxon>
        <taxon>Craniata</taxon>
        <taxon>Vertebrata</taxon>
        <taxon>Euteleostomi</taxon>
        <taxon>Actinopterygii</taxon>
        <taxon>Neopterygii</taxon>
        <taxon>Teleostei</taxon>
        <taxon>Ostariophysi</taxon>
        <taxon>Characiformes</taxon>
        <taxon>Characoidei</taxon>
        <taxon>Acestrorhamphidae</taxon>
        <taxon>Acestrorhamphinae</taxon>
        <taxon>Astyanax</taxon>
    </lineage>
</organism>
<dbReference type="Bgee" id="ENSAMXG00000042852">
    <property type="expression patterns" value="Expressed in mesonephros and 8 other cell types or tissues"/>
</dbReference>
<dbReference type="Proteomes" id="UP000018467">
    <property type="component" value="Unassembled WGS sequence"/>
</dbReference>
<proteinExistence type="predicted"/>
<protein>
    <recommendedName>
        <fullName evidence="4">DUF4939 domain-containing protein</fullName>
    </recommendedName>
</protein>
<keyword evidence="3" id="KW-1185">Reference proteome</keyword>
<sequence length="116" mass="12658">MKDFRCALQCEKYVANPVSLASASSPPVSSSTPSAATFPVSKPDKYDGSPDLCRGFLLQISLFFANSTVGPDSARISFFISRLTGKALDWATAMWPSMERATYEDFLSEFNGRISV</sequence>
<dbReference type="Ensembl" id="ENSAMXT00000036779.1">
    <property type="protein sequence ID" value="ENSAMXP00000043551.1"/>
    <property type="gene ID" value="ENSAMXG00000042852.1"/>
</dbReference>
<dbReference type="AlphaFoldDB" id="A0A3B1JP89"/>
<name>A0A3B1JP89_ASTMX</name>
<reference evidence="3" key="2">
    <citation type="journal article" date="2014" name="Nat. Commun.">
        <title>The cavefish genome reveals candidate genes for eye loss.</title>
        <authorList>
            <person name="McGaugh S.E."/>
            <person name="Gross J.B."/>
            <person name="Aken B."/>
            <person name="Blin M."/>
            <person name="Borowsky R."/>
            <person name="Chalopin D."/>
            <person name="Hinaux H."/>
            <person name="Jeffery W.R."/>
            <person name="Keene A."/>
            <person name="Ma L."/>
            <person name="Minx P."/>
            <person name="Murphy D."/>
            <person name="O'Quin K.E."/>
            <person name="Retaux S."/>
            <person name="Rohner N."/>
            <person name="Searle S.M."/>
            <person name="Stahl B.A."/>
            <person name="Tabin C."/>
            <person name="Volff J.N."/>
            <person name="Yoshizawa M."/>
            <person name="Warren W.C."/>
        </authorList>
    </citation>
    <scope>NUCLEOTIDE SEQUENCE [LARGE SCALE GENOMIC DNA]</scope>
    <source>
        <strain evidence="3">female</strain>
    </source>
</reference>
<evidence type="ECO:0000313" key="2">
    <source>
        <dbReference type="Ensembl" id="ENSAMXP00000043551.1"/>
    </source>
</evidence>
<evidence type="ECO:0000256" key="1">
    <source>
        <dbReference type="SAM" id="MobiDB-lite"/>
    </source>
</evidence>
<reference evidence="2" key="4">
    <citation type="submission" date="2025-09" db="UniProtKB">
        <authorList>
            <consortium name="Ensembl"/>
        </authorList>
    </citation>
    <scope>IDENTIFICATION</scope>
</reference>
<reference evidence="2" key="3">
    <citation type="submission" date="2025-08" db="UniProtKB">
        <authorList>
            <consortium name="Ensembl"/>
        </authorList>
    </citation>
    <scope>IDENTIFICATION</scope>
</reference>
<feature type="region of interest" description="Disordered" evidence="1">
    <location>
        <begin position="20"/>
        <end position="42"/>
    </location>
</feature>
<reference evidence="3" key="1">
    <citation type="submission" date="2013-03" db="EMBL/GenBank/DDBJ databases">
        <authorList>
            <person name="Jeffery W."/>
            <person name="Warren W."/>
            <person name="Wilson R.K."/>
        </authorList>
    </citation>
    <scope>NUCLEOTIDE SEQUENCE</scope>
    <source>
        <strain evidence="3">female</strain>
    </source>
</reference>
<dbReference type="GeneTree" id="ENSGT01050000245198"/>
<accession>A0A3B1JP89</accession>
<evidence type="ECO:0008006" key="4">
    <source>
        <dbReference type="Google" id="ProtNLM"/>
    </source>
</evidence>
<dbReference type="InParanoid" id="A0A3B1JP89"/>
<evidence type="ECO:0000313" key="3">
    <source>
        <dbReference type="Proteomes" id="UP000018467"/>
    </source>
</evidence>
<feature type="compositionally biased region" description="Low complexity" evidence="1">
    <location>
        <begin position="20"/>
        <end position="41"/>
    </location>
</feature>